<dbReference type="InterPro" id="IPR002110">
    <property type="entry name" value="Ankyrin_rpt"/>
</dbReference>
<dbReference type="OrthoDB" id="19174at2759"/>
<evidence type="ECO:0000256" key="1">
    <source>
        <dbReference type="ARBA" id="ARBA00022737"/>
    </source>
</evidence>
<dbReference type="Pfam" id="PF12796">
    <property type="entry name" value="Ank_2"/>
    <property type="match status" value="1"/>
</dbReference>
<dbReference type="SUPFAM" id="SSF48403">
    <property type="entry name" value="Ankyrin repeat"/>
    <property type="match status" value="1"/>
</dbReference>
<sequence length="124" mass="13225">GHAEVVRALLARDAVANSTDKKGRCAAHWAIKNKPQNVQLVESLIYTCPQSASVQDHLGWSPLHLACANGASPDAVECLIDADPSMLEARDKFGLAPIHRAVAGSNDFEGMLIASELMQSAESF</sequence>
<keyword evidence="1" id="KW-0677">Repeat</keyword>
<accession>A0A0L0FAJ4</accession>
<dbReference type="EMBL" id="KQ245223">
    <property type="protein sequence ID" value="KNC73732.1"/>
    <property type="molecule type" value="Genomic_DNA"/>
</dbReference>
<feature type="non-terminal residue" evidence="3">
    <location>
        <position position="1"/>
    </location>
</feature>
<dbReference type="AlphaFoldDB" id="A0A0L0FAJ4"/>
<dbReference type="PANTHER" id="PTHR24186">
    <property type="entry name" value="PROTEIN PHOSPHATASE 1 REGULATORY SUBUNIT"/>
    <property type="match status" value="1"/>
</dbReference>
<evidence type="ECO:0000256" key="2">
    <source>
        <dbReference type="ARBA" id="ARBA00023043"/>
    </source>
</evidence>
<gene>
    <name evidence="3" type="ORF">SARC_13711</name>
</gene>
<protein>
    <submittedName>
        <fullName evidence="3">Uncharacterized protein</fullName>
    </submittedName>
</protein>
<dbReference type="RefSeq" id="XP_014147634.1">
    <property type="nucleotide sequence ID" value="XM_014292159.1"/>
</dbReference>
<feature type="non-terminal residue" evidence="3">
    <location>
        <position position="124"/>
    </location>
</feature>
<dbReference type="STRING" id="667725.A0A0L0FAJ4"/>
<name>A0A0L0FAJ4_9EUKA</name>
<evidence type="ECO:0000313" key="3">
    <source>
        <dbReference type="EMBL" id="KNC73732.1"/>
    </source>
</evidence>
<dbReference type="PANTHER" id="PTHR24186:SF38">
    <property type="entry name" value="ANKYRIN REPEAT FAMILY PROTEIN"/>
    <property type="match status" value="1"/>
</dbReference>
<keyword evidence="2" id="KW-0040">ANK repeat</keyword>
<dbReference type="Proteomes" id="UP000054560">
    <property type="component" value="Unassembled WGS sequence"/>
</dbReference>
<keyword evidence="4" id="KW-1185">Reference proteome</keyword>
<evidence type="ECO:0000313" key="4">
    <source>
        <dbReference type="Proteomes" id="UP000054560"/>
    </source>
</evidence>
<dbReference type="InterPro" id="IPR036770">
    <property type="entry name" value="Ankyrin_rpt-contain_sf"/>
</dbReference>
<organism evidence="3 4">
    <name type="scientific">Sphaeroforma arctica JP610</name>
    <dbReference type="NCBI Taxonomy" id="667725"/>
    <lineage>
        <taxon>Eukaryota</taxon>
        <taxon>Ichthyosporea</taxon>
        <taxon>Ichthyophonida</taxon>
        <taxon>Sphaeroforma</taxon>
    </lineage>
</organism>
<dbReference type="GO" id="GO:0005886">
    <property type="term" value="C:plasma membrane"/>
    <property type="evidence" value="ECO:0007669"/>
    <property type="project" value="TreeGrafter"/>
</dbReference>
<proteinExistence type="predicted"/>
<dbReference type="Gene3D" id="1.25.40.20">
    <property type="entry name" value="Ankyrin repeat-containing domain"/>
    <property type="match status" value="1"/>
</dbReference>
<dbReference type="GeneID" id="25914215"/>
<reference evidence="3 4" key="1">
    <citation type="submission" date="2011-02" db="EMBL/GenBank/DDBJ databases">
        <title>The Genome Sequence of Sphaeroforma arctica JP610.</title>
        <authorList>
            <consortium name="The Broad Institute Genome Sequencing Platform"/>
            <person name="Russ C."/>
            <person name="Cuomo C."/>
            <person name="Young S.K."/>
            <person name="Zeng Q."/>
            <person name="Gargeya S."/>
            <person name="Alvarado L."/>
            <person name="Berlin A."/>
            <person name="Chapman S.B."/>
            <person name="Chen Z."/>
            <person name="Freedman E."/>
            <person name="Gellesch M."/>
            <person name="Goldberg J."/>
            <person name="Griggs A."/>
            <person name="Gujja S."/>
            <person name="Heilman E."/>
            <person name="Heiman D."/>
            <person name="Howarth C."/>
            <person name="Mehta T."/>
            <person name="Neiman D."/>
            <person name="Pearson M."/>
            <person name="Roberts A."/>
            <person name="Saif S."/>
            <person name="Shea T."/>
            <person name="Shenoy N."/>
            <person name="Sisk P."/>
            <person name="Stolte C."/>
            <person name="Sykes S."/>
            <person name="White J."/>
            <person name="Yandava C."/>
            <person name="Burger G."/>
            <person name="Gray M.W."/>
            <person name="Holland P.W.H."/>
            <person name="King N."/>
            <person name="Lang F.B.F."/>
            <person name="Roger A.J."/>
            <person name="Ruiz-Trillo I."/>
            <person name="Haas B."/>
            <person name="Nusbaum C."/>
            <person name="Birren B."/>
        </authorList>
    </citation>
    <scope>NUCLEOTIDE SEQUENCE [LARGE SCALE GENOMIC DNA]</scope>
    <source>
        <strain evidence="3 4">JP610</strain>
    </source>
</reference>